<evidence type="ECO:0000259" key="7">
    <source>
        <dbReference type="Pfam" id="PF03460"/>
    </source>
</evidence>
<dbReference type="PANTHER" id="PTHR32439:SF9">
    <property type="entry name" value="BLR3264 PROTEIN"/>
    <property type="match status" value="1"/>
</dbReference>
<keyword evidence="3" id="KW-0479">Metal-binding</keyword>
<dbReference type="GO" id="GO:0016491">
    <property type="term" value="F:oxidoreductase activity"/>
    <property type="evidence" value="ECO:0007669"/>
    <property type="project" value="UniProtKB-KW"/>
</dbReference>
<dbReference type="InterPro" id="IPR005117">
    <property type="entry name" value="NiRdtase/SiRdtase_haem-b_fer"/>
</dbReference>
<dbReference type="InterPro" id="IPR036136">
    <property type="entry name" value="Nit/Sulf_reduc_fer-like_dom_sf"/>
</dbReference>
<keyword evidence="9" id="KW-1185">Reference proteome</keyword>
<evidence type="ECO:0000256" key="6">
    <source>
        <dbReference type="ARBA" id="ARBA00023014"/>
    </source>
</evidence>
<reference evidence="8 9" key="1">
    <citation type="submission" date="2023-06" db="EMBL/GenBank/DDBJ databases">
        <authorList>
            <person name="Oyuntsetseg B."/>
            <person name="Kim S.B."/>
        </authorList>
    </citation>
    <scope>NUCLEOTIDE SEQUENCE [LARGE SCALE GENOMIC DNA]</scope>
    <source>
        <strain evidence="8 9">2-15</strain>
    </source>
</reference>
<dbReference type="Gene3D" id="3.90.480.10">
    <property type="entry name" value="Sulfite Reductase Hemoprotein,Domain 2"/>
    <property type="match status" value="1"/>
</dbReference>
<dbReference type="SUPFAM" id="SSF56014">
    <property type="entry name" value="Nitrite and sulphite reductase 4Fe-4S domain-like"/>
    <property type="match status" value="2"/>
</dbReference>
<dbReference type="SUPFAM" id="SSF55124">
    <property type="entry name" value="Nitrite/Sulfite reductase N-terminal domain-like"/>
    <property type="match status" value="2"/>
</dbReference>
<proteinExistence type="predicted"/>
<dbReference type="PANTHER" id="PTHR32439">
    <property type="entry name" value="FERREDOXIN--NITRITE REDUCTASE, CHLOROPLASTIC"/>
    <property type="match status" value="1"/>
</dbReference>
<name>A0A9Y2IPT6_9PSEU</name>
<evidence type="ECO:0000256" key="3">
    <source>
        <dbReference type="ARBA" id="ARBA00022723"/>
    </source>
</evidence>
<dbReference type="GO" id="GO:0046872">
    <property type="term" value="F:metal ion binding"/>
    <property type="evidence" value="ECO:0007669"/>
    <property type="project" value="UniProtKB-KW"/>
</dbReference>
<dbReference type="KEGG" id="acab:QRX50_20340"/>
<dbReference type="Pfam" id="PF03460">
    <property type="entry name" value="NIR_SIR_ferr"/>
    <property type="match status" value="1"/>
</dbReference>
<feature type="domain" description="Nitrite/Sulfite reductase ferredoxin-like" evidence="7">
    <location>
        <begin position="27"/>
        <end position="70"/>
    </location>
</feature>
<dbReference type="InterPro" id="IPR045854">
    <property type="entry name" value="NO2/SO3_Rdtase_4Fe4S_sf"/>
</dbReference>
<dbReference type="InterPro" id="IPR051329">
    <property type="entry name" value="NIR_SIR_4Fe-4S"/>
</dbReference>
<keyword evidence="1" id="KW-0004">4Fe-4S</keyword>
<protein>
    <submittedName>
        <fullName evidence="8">Precorrin-3B synthase</fullName>
    </submittedName>
</protein>
<dbReference type="AlphaFoldDB" id="A0A9Y2IPT6"/>
<dbReference type="RefSeq" id="WP_285973504.1">
    <property type="nucleotide sequence ID" value="NZ_CP127294.1"/>
</dbReference>
<evidence type="ECO:0000256" key="2">
    <source>
        <dbReference type="ARBA" id="ARBA00022617"/>
    </source>
</evidence>
<dbReference type="Gene3D" id="3.30.413.10">
    <property type="entry name" value="Sulfite Reductase Hemoprotein, domain 1"/>
    <property type="match status" value="2"/>
</dbReference>
<evidence type="ECO:0000256" key="1">
    <source>
        <dbReference type="ARBA" id="ARBA00022485"/>
    </source>
</evidence>
<sequence length="378" mass="38891">MSSPARVRADACPGVFATHDAADGPLARVRLPGGVVSAERLRVLASCAEDLGDGDVHLTSRGNVQLRGVTRPGLASRLMAAGLLPSPTHERVRNVLASPLSGVHGGTADVRGLAGELDVALCAAPELAELPGRFLFAFDDGRGDVAGEGADVCWRAVTSDAGTVLLAGVETGWFVPRGEAVAALLTVAREFAARRGTAWRIAELPDPTALLPRGPRSEPVERPARVDLTVGPLGDHGVGFAPRFGQLTAAQLRALADHTGLAGHAVVTPWRSIVLPDATPDAVARLNTAGLSTDPAALEITACIGRPGCAKSLADVRADAARLVPAGVRAHVAGCARRCGRPSAPHLDVVAEAGGYRVGGRLLAASRLAESLVRKENP</sequence>
<keyword evidence="4" id="KW-0560">Oxidoreductase</keyword>
<evidence type="ECO:0000256" key="5">
    <source>
        <dbReference type="ARBA" id="ARBA00023004"/>
    </source>
</evidence>
<evidence type="ECO:0000256" key="4">
    <source>
        <dbReference type="ARBA" id="ARBA00023002"/>
    </source>
</evidence>
<dbReference type="Proteomes" id="UP001236014">
    <property type="component" value="Chromosome"/>
</dbReference>
<dbReference type="EMBL" id="CP127294">
    <property type="protein sequence ID" value="WIX82941.1"/>
    <property type="molecule type" value="Genomic_DNA"/>
</dbReference>
<evidence type="ECO:0000313" key="8">
    <source>
        <dbReference type="EMBL" id="WIX82941.1"/>
    </source>
</evidence>
<keyword evidence="5" id="KW-0408">Iron</keyword>
<evidence type="ECO:0000313" key="9">
    <source>
        <dbReference type="Proteomes" id="UP001236014"/>
    </source>
</evidence>
<keyword evidence="6" id="KW-0411">Iron-sulfur</keyword>
<accession>A0A9Y2IPT6</accession>
<keyword evidence="2" id="KW-0349">Heme</keyword>
<gene>
    <name evidence="8" type="ORF">QRX50_20340</name>
</gene>
<dbReference type="GO" id="GO:0051539">
    <property type="term" value="F:4 iron, 4 sulfur cluster binding"/>
    <property type="evidence" value="ECO:0007669"/>
    <property type="project" value="UniProtKB-KW"/>
</dbReference>
<organism evidence="8 9">
    <name type="scientific">Amycolatopsis carbonis</name>
    <dbReference type="NCBI Taxonomy" id="715471"/>
    <lineage>
        <taxon>Bacteria</taxon>
        <taxon>Bacillati</taxon>
        <taxon>Actinomycetota</taxon>
        <taxon>Actinomycetes</taxon>
        <taxon>Pseudonocardiales</taxon>
        <taxon>Pseudonocardiaceae</taxon>
        <taxon>Amycolatopsis</taxon>
    </lineage>
</organism>